<evidence type="ECO:0000313" key="2">
    <source>
        <dbReference type="Proteomes" id="UP000263753"/>
    </source>
</evidence>
<dbReference type="RefSeq" id="WP_087513394.1">
    <property type="nucleotide sequence ID" value="NZ_CP032134.1"/>
</dbReference>
<protein>
    <submittedName>
        <fullName evidence="1">Uncharacterized protein</fullName>
    </submittedName>
</protein>
<evidence type="ECO:0000313" key="1">
    <source>
        <dbReference type="EMBL" id="AXY55947.1"/>
    </source>
</evidence>
<organism evidence="1 2">
    <name type="scientific">Acinetobacter chinensis</name>
    <dbReference type="NCBI Taxonomy" id="2004650"/>
    <lineage>
        <taxon>Bacteria</taxon>
        <taxon>Pseudomonadati</taxon>
        <taxon>Pseudomonadota</taxon>
        <taxon>Gammaproteobacteria</taxon>
        <taxon>Moraxellales</taxon>
        <taxon>Moraxellaceae</taxon>
        <taxon>Acinetobacter</taxon>
    </lineage>
</organism>
<dbReference type="Proteomes" id="UP000263753">
    <property type="component" value="Chromosome"/>
</dbReference>
<dbReference type="KEGG" id="achi:CDG60_04735"/>
<gene>
    <name evidence="1" type="ORF">CDG60_04735</name>
</gene>
<sequence length="142" mass="16693">MTKFELEIRYPQHLNASDAEQLGIMTAEDVLSQFDAVPWRRLQMQQLRMEGSSTSLTITGQQPRQSMRLTMNAYTDSDQLEFRMESDIEIVTSKKDMFGLLNRKIKDYVAFKKLNQDQAREYLKNFVDGQVELLTQKYQQNK</sequence>
<name>A0A3B7LW94_9GAMM</name>
<dbReference type="AlphaFoldDB" id="A0A3B7LW94"/>
<reference evidence="2" key="1">
    <citation type="submission" date="2018-09" db="EMBL/GenBank/DDBJ databases">
        <title>The complete genome of Acinetobacter sp. strain WCHAc010005.</title>
        <authorList>
            <person name="Hu Y."/>
            <person name="Long H."/>
            <person name="Feng Y."/>
            <person name="Zong Z."/>
        </authorList>
    </citation>
    <scope>NUCLEOTIDE SEQUENCE [LARGE SCALE GENOMIC DNA]</scope>
    <source>
        <strain evidence="2">WCHAc010005</strain>
    </source>
</reference>
<proteinExistence type="predicted"/>
<accession>A0A3B7LW94</accession>
<dbReference type="EMBL" id="CP032134">
    <property type="protein sequence ID" value="AXY55947.1"/>
    <property type="molecule type" value="Genomic_DNA"/>
</dbReference>